<evidence type="ECO:0000256" key="1">
    <source>
        <dbReference type="ARBA" id="ARBA00025758"/>
    </source>
</evidence>
<reference evidence="3" key="1">
    <citation type="journal article" date="2020" name="Stud. Mycol.">
        <title>101 Dothideomycetes genomes: a test case for predicting lifestyles and emergence of pathogens.</title>
        <authorList>
            <person name="Haridas S."/>
            <person name="Albert R."/>
            <person name="Binder M."/>
            <person name="Bloem J."/>
            <person name="Labutti K."/>
            <person name="Salamov A."/>
            <person name="Andreopoulos B."/>
            <person name="Baker S."/>
            <person name="Barry K."/>
            <person name="Bills G."/>
            <person name="Bluhm B."/>
            <person name="Cannon C."/>
            <person name="Castanera R."/>
            <person name="Culley D."/>
            <person name="Daum C."/>
            <person name="Ezra D."/>
            <person name="Gonzalez J."/>
            <person name="Henrissat B."/>
            <person name="Kuo A."/>
            <person name="Liang C."/>
            <person name="Lipzen A."/>
            <person name="Lutzoni F."/>
            <person name="Magnuson J."/>
            <person name="Mondo S."/>
            <person name="Nolan M."/>
            <person name="Ohm R."/>
            <person name="Pangilinan J."/>
            <person name="Park H.-J."/>
            <person name="Ramirez L."/>
            <person name="Alfaro M."/>
            <person name="Sun H."/>
            <person name="Tritt A."/>
            <person name="Yoshinaga Y."/>
            <person name="Zwiers L.-H."/>
            <person name="Turgeon B."/>
            <person name="Goodwin S."/>
            <person name="Spatafora J."/>
            <person name="Crous P."/>
            <person name="Grigoriev I."/>
        </authorList>
    </citation>
    <scope>NUCLEOTIDE SEQUENCE</scope>
    <source>
        <strain evidence="3">CBS 183.55</strain>
    </source>
</reference>
<feature type="compositionally biased region" description="Polar residues" evidence="2">
    <location>
        <begin position="503"/>
        <end position="516"/>
    </location>
</feature>
<dbReference type="Gene3D" id="1.20.58.1070">
    <property type="match status" value="1"/>
</dbReference>
<evidence type="ECO:0000313" key="4">
    <source>
        <dbReference type="Proteomes" id="UP000800082"/>
    </source>
</evidence>
<dbReference type="PANTHER" id="PTHR12794">
    <property type="entry name" value="GEMIN2"/>
    <property type="match status" value="1"/>
</dbReference>
<proteinExistence type="inferred from homology"/>
<dbReference type="EMBL" id="ML978956">
    <property type="protein sequence ID" value="KAF1934328.1"/>
    <property type="molecule type" value="Genomic_DNA"/>
</dbReference>
<gene>
    <name evidence="3" type="ORF">M421DRAFT_415356</name>
</gene>
<dbReference type="GO" id="GO:0032797">
    <property type="term" value="C:SMN complex"/>
    <property type="evidence" value="ECO:0007669"/>
    <property type="project" value="TreeGrafter"/>
</dbReference>
<keyword evidence="4" id="KW-1185">Reference proteome</keyword>
<feature type="region of interest" description="Disordered" evidence="2">
    <location>
        <begin position="439"/>
        <end position="465"/>
    </location>
</feature>
<sequence>MAGPRTNLAVTKDGEIYNKLQRPNDFLDQPAGPEQTVERKRERGALDTPVAGPFSGNKRAKTQHVGLTVKSFQSSDDRNQYRGGGPIAECGMRTTLPIDEEDALYSDDSMGDALAYLRGVRSEASAIPHLLVAANELDEETNTEHSQAPTAFTGHRTFYRDGAWITVEEGYDAAYGDDYASHDPDPKDIYYKQLVRRFKTLRHTLSQHGAGKTPQQDADSNRSSYVKPPSNRHEWLYTIDREYPIQSQIRQLDEVNVRQGLQYCAHAMDRFETISSQKSCWIWTLLALSGDVGTLDSQKMSHIRDIGTKAGEMSVGLRSSFARQTKESRCGPLNTDPACVEQSDEPEAACCDAGVDDCNSEAGYVQSCVSEDLHSEAHKKHNEDVSKTQRDLLSCISSSGTSEVLIDSKEGTNTDTNDDTLERARARLLAQLGDNLVQAGIPAPTPYTGDTHPHHSARPDPGLDELQHETKIRVIPSRAEAERQRQLMRATNSATASLKEEQLTGTGLSSASHSVGSDNNLDDSDLNTRATIDMILTVVAECYGQRDLLRFRKPW</sequence>
<comment type="similarity">
    <text evidence="1">Belongs to the gemin-2 family.</text>
</comment>
<feature type="compositionally biased region" description="Basic and acidic residues" evidence="2">
    <location>
        <begin position="36"/>
        <end position="45"/>
    </location>
</feature>
<dbReference type="RefSeq" id="XP_033454576.1">
    <property type="nucleotide sequence ID" value="XM_033590669.1"/>
</dbReference>
<protein>
    <submittedName>
        <fullName evidence="3">Uncharacterized protein</fullName>
    </submittedName>
</protein>
<accession>A0A6A5S4Q1</accession>
<feature type="region of interest" description="Disordered" evidence="2">
    <location>
        <begin position="1"/>
        <end position="61"/>
    </location>
</feature>
<evidence type="ECO:0000256" key="2">
    <source>
        <dbReference type="SAM" id="MobiDB-lite"/>
    </source>
</evidence>
<dbReference type="Proteomes" id="UP000800082">
    <property type="component" value="Unassembled WGS sequence"/>
</dbReference>
<dbReference type="GO" id="GO:0000387">
    <property type="term" value="P:spliceosomal snRNP assembly"/>
    <property type="evidence" value="ECO:0007669"/>
    <property type="project" value="InterPro"/>
</dbReference>
<dbReference type="InterPro" id="IPR035426">
    <property type="entry name" value="Gemin2/Brr1"/>
</dbReference>
<feature type="region of interest" description="Disordered" evidence="2">
    <location>
        <begin position="205"/>
        <end position="228"/>
    </location>
</feature>
<dbReference type="GeneID" id="54348337"/>
<dbReference type="GO" id="GO:0005634">
    <property type="term" value="C:nucleus"/>
    <property type="evidence" value="ECO:0007669"/>
    <property type="project" value="TreeGrafter"/>
</dbReference>
<name>A0A6A5S4Q1_9PLEO</name>
<evidence type="ECO:0000313" key="3">
    <source>
        <dbReference type="EMBL" id="KAF1934328.1"/>
    </source>
</evidence>
<dbReference type="PANTHER" id="PTHR12794:SF0">
    <property type="entry name" value="GEM-ASSOCIATED PROTEIN 2"/>
    <property type="match status" value="1"/>
</dbReference>
<dbReference type="Pfam" id="PF04938">
    <property type="entry name" value="SIP1"/>
    <property type="match status" value="1"/>
</dbReference>
<organism evidence="3 4">
    <name type="scientific">Didymella exigua CBS 183.55</name>
    <dbReference type="NCBI Taxonomy" id="1150837"/>
    <lineage>
        <taxon>Eukaryota</taxon>
        <taxon>Fungi</taxon>
        <taxon>Dikarya</taxon>
        <taxon>Ascomycota</taxon>
        <taxon>Pezizomycotina</taxon>
        <taxon>Dothideomycetes</taxon>
        <taxon>Pleosporomycetidae</taxon>
        <taxon>Pleosporales</taxon>
        <taxon>Pleosporineae</taxon>
        <taxon>Didymellaceae</taxon>
        <taxon>Didymella</taxon>
    </lineage>
</organism>
<feature type="compositionally biased region" description="Polar residues" evidence="2">
    <location>
        <begin position="205"/>
        <end position="224"/>
    </location>
</feature>
<dbReference type="OrthoDB" id="428895at2759"/>
<dbReference type="AlphaFoldDB" id="A0A6A5S4Q1"/>
<feature type="region of interest" description="Disordered" evidence="2">
    <location>
        <begin position="489"/>
        <end position="525"/>
    </location>
</feature>